<evidence type="ECO:0000313" key="6">
    <source>
        <dbReference type="Proteomes" id="UP000245206"/>
    </source>
</evidence>
<keyword evidence="6" id="KW-1185">Reference proteome</keyword>
<accession>A0A2P2DBH8</accession>
<dbReference type="GO" id="GO:0019148">
    <property type="term" value="F:D-cysteine desulfhydrase activity"/>
    <property type="evidence" value="ECO:0007669"/>
    <property type="project" value="TreeGrafter"/>
</dbReference>
<dbReference type="PANTHER" id="PTHR43780">
    <property type="entry name" value="1-AMINOCYCLOPROPANE-1-CARBOXYLATE DEAMINASE-RELATED"/>
    <property type="match status" value="1"/>
</dbReference>
<evidence type="ECO:0000256" key="1">
    <source>
        <dbReference type="ARBA" id="ARBA00001933"/>
    </source>
</evidence>
<evidence type="ECO:0000256" key="3">
    <source>
        <dbReference type="ARBA" id="ARBA00022898"/>
    </source>
</evidence>
<dbReference type="AlphaFoldDB" id="A0A2P2DBH8"/>
<dbReference type="EMBL" id="BFAZ01000006">
    <property type="protein sequence ID" value="GBF41955.1"/>
    <property type="molecule type" value="Genomic_DNA"/>
</dbReference>
<dbReference type="Proteomes" id="UP000245206">
    <property type="component" value="Unassembled WGS sequence"/>
</dbReference>
<dbReference type="InterPro" id="IPR027278">
    <property type="entry name" value="ACCD_DCysDesulf"/>
</dbReference>
<feature type="modified residue" description="N6-(pyridoxal phosphate)lysine" evidence="4">
    <location>
        <position position="43"/>
    </location>
</feature>
<keyword evidence="3 4" id="KW-0663">Pyridoxal phosphate</keyword>
<comment type="similarity">
    <text evidence="2">Belongs to the ACC deaminase/D-cysteine desulfhydrase family.</text>
</comment>
<proteinExistence type="inferred from homology"/>
<dbReference type="Gene3D" id="3.40.50.1100">
    <property type="match status" value="2"/>
</dbReference>
<evidence type="ECO:0008006" key="7">
    <source>
        <dbReference type="Google" id="ProtNLM"/>
    </source>
</evidence>
<dbReference type="RefSeq" id="WP_245918303.1">
    <property type="nucleotide sequence ID" value="NZ_BFAZ01000006.1"/>
</dbReference>
<comment type="cofactor">
    <cofactor evidence="1">
        <name>pyridoxal 5'-phosphate</name>
        <dbReference type="ChEBI" id="CHEBI:597326"/>
    </cofactor>
</comment>
<organism evidence="5 6">
    <name type="scientific">Leptospira ellinghausenii</name>
    <dbReference type="NCBI Taxonomy" id="1917822"/>
    <lineage>
        <taxon>Bacteria</taxon>
        <taxon>Pseudomonadati</taxon>
        <taxon>Spirochaetota</taxon>
        <taxon>Spirochaetia</taxon>
        <taxon>Leptospirales</taxon>
        <taxon>Leptospiraceae</taxon>
        <taxon>Leptospira</taxon>
    </lineage>
</organism>
<protein>
    <recommendedName>
        <fullName evidence="7">1-aminocyclopropane-1-carboxylate deaminase</fullName>
    </recommendedName>
</protein>
<dbReference type="SUPFAM" id="SSF53686">
    <property type="entry name" value="Tryptophan synthase beta subunit-like PLP-dependent enzymes"/>
    <property type="match status" value="1"/>
</dbReference>
<comment type="caution">
    <text evidence="5">The sequence shown here is derived from an EMBL/GenBank/DDBJ whole genome shotgun (WGS) entry which is preliminary data.</text>
</comment>
<evidence type="ECO:0000256" key="2">
    <source>
        <dbReference type="ARBA" id="ARBA00008639"/>
    </source>
</evidence>
<dbReference type="PANTHER" id="PTHR43780:SF2">
    <property type="entry name" value="1-AMINOCYCLOPROPANE-1-CARBOXYLATE DEAMINASE-RELATED"/>
    <property type="match status" value="1"/>
</dbReference>
<evidence type="ECO:0000313" key="5">
    <source>
        <dbReference type="EMBL" id="GBF41955.1"/>
    </source>
</evidence>
<dbReference type="InterPro" id="IPR036052">
    <property type="entry name" value="TrpB-like_PALP_sf"/>
</dbReference>
<name>A0A2P2DBH8_9LEPT</name>
<gene>
    <name evidence="5" type="ORF">LPTSP2_12410</name>
</gene>
<sequence length="344" mass="39729">MEVEIHLKSMFPTGYPDLPIRMTKFVDFTMVRDDLLPFGFGTKWRKVFGIIRDAKKKGIKQILLWGSIHGNYLASFTSILRIFGFFVETIAYTKNPNLRTYNERLVRNHSHRFQCYANRSLALDAFRVRSQSFDGLSLPEFGVHPGQILGLSQFWQDLEQKIYMDLGERKITKSPQTTRAILQIEIGSGVSFLSAYNQFHLSSILVQAVMVGESKKTWLNKTRELQTKLGLKQIPICEENLIEITNNDPSLPVTTDGLNENSQPKMKQTIRFGKQNPFFENWIEEYYKENQVLLEPIYSAKTVHNILTIEKRSNEVDPKLPLYYLHQGGQIQHLDLVLSPQIPS</sequence>
<reference evidence="6" key="1">
    <citation type="journal article" date="2019" name="Microbiol. Immunol.">
        <title>Molecular and phenotypic characterization of Leptospira johnsonii sp. nov., Leptospira ellinghausenii sp. nov. and Leptospira ryugenii sp. nov. isolated from soil and water in Japan.</title>
        <authorList>
            <person name="Masuzawa T."/>
            <person name="Saito M."/>
            <person name="Nakao R."/>
            <person name="Nikaido Y."/>
            <person name="Matsumoto M."/>
            <person name="Ogawa M."/>
            <person name="Yokoyama M."/>
            <person name="Hidaka Y."/>
            <person name="Tomita J."/>
            <person name="Sakakibara K."/>
            <person name="Suzuki K."/>
            <person name="Yasuda S."/>
            <person name="Sato H."/>
            <person name="Yamaguchi M."/>
            <person name="Yoshida S.I."/>
            <person name="Koizumi N."/>
            <person name="Kawamura Y."/>
        </authorList>
    </citation>
    <scope>NUCLEOTIDE SEQUENCE [LARGE SCALE GENOMIC DNA]</scope>
    <source>
        <strain evidence="6">E18</strain>
    </source>
</reference>
<evidence type="ECO:0000256" key="4">
    <source>
        <dbReference type="PIRSR" id="PIRSR006278-2"/>
    </source>
</evidence>
<dbReference type="PIRSF" id="PIRSF006278">
    <property type="entry name" value="ACCD_DCysDesulf"/>
    <property type="match status" value="1"/>
</dbReference>